<dbReference type="AlphaFoldDB" id="A0A816TSZ9"/>
<gene>
    <name evidence="1" type="ORF">XDN619_LOCUS19144</name>
</gene>
<evidence type="ECO:0000313" key="2">
    <source>
        <dbReference type="Proteomes" id="UP000663887"/>
    </source>
</evidence>
<organism evidence="1 2">
    <name type="scientific">Rotaria magnacalcarata</name>
    <dbReference type="NCBI Taxonomy" id="392030"/>
    <lineage>
        <taxon>Eukaryota</taxon>
        <taxon>Metazoa</taxon>
        <taxon>Spiralia</taxon>
        <taxon>Gnathifera</taxon>
        <taxon>Rotifera</taxon>
        <taxon>Eurotatoria</taxon>
        <taxon>Bdelloidea</taxon>
        <taxon>Philodinida</taxon>
        <taxon>Philodinidae</taxon>
        <taxon>Rotaria</taxon>
    </lineage>
</organism>
<dbReference type="EMBL" id="CAJNRG010008341">
    <property type="protein sequence ID" value="CAF2103438.1"/>
    <property type="molecule type" value="Genomic_DNA"/>
</dbReference>
<protein>
    <submittedName>
        <fullName evidence="1">Uncharacterized protein</fullName>
    </submittedName>
</protein>
<name>A0A816TSZ9_9BILA</name>
<comment type="caution">
    <text evidence="1">The sequence shown here is derived from an EMBL/GenBank/DDBJ whole genome shotgun (WGS) entry which is preliminary data.</text>
</comment>
<sequence>MDISKRLNRIVSDPIFTREITLMKQITPVKLTSPLPDFVRDRFCPEILPKIHDKIQLLKLETLSMERILLAVNNYSNLRQLDIFIMNTETDMQLFTNTSSLVHIFQNQIMTLNINGEEYLLRDHLEINRQAEIFMNILIMYNKLRHFKFYTSVPIGTAYISFGIESPMFLSPTLVELHIVVYRFDEYLFLLDGRFNQLHGNNLQKNIISHMPRLNQFIFNIRSIINYNNLNYFPSNEDIHRTFINFKDNQVTSCVDYFPTSKYGQCHIYSCPFILTYYENLTNNFPGGLFNTVQQIELFDEQLTIINSEQQNFNNENRKYSIINYYHLTKLHLVHVHDDYAEQFLLDTKTYLSNYIQLSIHYDQLQRVTEYFTRNTTRYNCSKVKQLYLYGLSQLPKQYNTYFPYLK</sequence>
<evidence type="ECO:0000313" key="1">
    <source>
        <dbReference type="EMBL" id="CAF2103438.1"/>
    </source>
</evidence>
<accession>A0A816TSZ9</accession>
<proteinExistence type="predicted"/>
<reference evidence="1" key="1">
    <citation type="submission" date="2021-02" db="EMBL/GenBank/DDBJ databases">
        <authorList>
            <person name="Nowell W R."/>
        </authorList>
    </citation>
    <scope>NUCLEOTIDE SEQUENCE</scope>
</reference>
<dbReference type="Proteomes" id="UP000663887">
    <property type="component" value="Unassembled WGS sequence"/>
</dbReference>